<dbReference type="GO" id="GO:0005524">
    <property type="term" value="F:ATP binding"/>
    <property type="evidence" value="ECO:0007669"/>
    <property type="project" value="UniProtKB-KW"/>
</dbReference>
<reference evidence="5" key="1">
    <citation type="submission" date="2016-05" db="EMBL/GenBank/DDBJ databases">
        <title>Comparative genomics of biotechnologically important yeasts.</title>
        <authorList>
            <consortium name="DOE Joint Genome Institute"/>
            <person name="Riley R."/>
            <person name="Haridas S."/>
            <person name="Wolfe K.H."/>
            <person name="Lopes M.R."/>
            <person name="Hittinger C.T."/>
            <person name="Goker M."/>
            <person name="Salamov A."/>
            <person name="Wisecaver J."/>
            <person name="Long T.M."/>
            <person name="Aerts A.L."/>
            <person name="Barry K."/>
            <person name="Choi C."/>
            <person name="Clum A."/>
            <person name="Coughlan A.Y."/>
            <person name="Deshpande S."/>
            <person name="Douglass A.P."/>
            <person name="Hanson S.J."/>
            <person name="Klenk H.-P."/>
            <person name="Labutti K."/>
            <person name="Lapidus A."/>
            <person name="Lindquist E."/>
            <person name="Lipzen A."/>
            <person name="Meier-Kolthoff J.P."/>
            <person name="Ohm R.A."/>
            <person name="Otillar R.P."/>
            <person name="Pangilinan J."/>
            <person name="Peng Y."/>
            <person name="Rokas A."/>
            <person name="Rosa C.A."/>
            <person name="Scheuner C."/>
            <person name="Sibirny A.A."/>
            <person name="Slot J.C."/>
            <person name="Stielow J.B."/>
            <person name="Sun H."/>
            <person name="Kurtzman C.P."/>
            <person name="Blackwell M."/>
            <person name="Grigoriev I.V."/>
            <person name="Jeffries T.W."/>
        </authorList>
    </citation>
    <scope>NUCLEOTIDE SEQUENCE [LARGE SCALE GENOMIC DNA]</scope>
    <source>
        <strain evidence="5">NRRL Y-2460</strain>
    </source>
</reference>
<dbReference type="InterPro" id="IPR043129">
    <property type="entry name" value="ATPase_NBD"/>
</dbReference>
<dbReference type="STRING" id="669874.A0A1E4TU39"/>
<dbReference type="Gene3D" id="2.60.34.10">
    <property type="entry name" value="Substrate Binding Domain Of DNAk, Chain A, domain 1"/>
    <property type="match status" value="1"/>
</dbReference>
<keyword evidence="1 3" id="KW-0547">Nucleotide-binding</keyword>
<dbReference type="GO" id="GO:0051082">
    <property type="term" value="F:unfolded protein binding"/>
    <property type="evidence" value="ECO:0007669"/>
    <property type="project" value="EnsemblFungi"/>
</dbReference>
<evidence type="ECO:0008006" key="6">
    <source>
        <dbReference type="Google" id="ProtNLM"/>
    </source>
</evidence>
<dbReference type="FunFam" id="3.90.640.10:FF:000003">
    <property type="entry name" value="Molecular chaperone DnaK"/>
    <property type="match status" value="1"/>
</dbReference>
<dbReference type="GO" id="GO:0006879">
    <property type="term" value="P:intracellular iron ion homeostasis"/>
    <property type="evidence" value="ECO:0007669"/>
    <property type="project" value="EnsemblFungi"/>
</dbReference>
<evidence type="ECO:0000256" key="1">
    <source>
        <dbReference type="ARBA" id="ARBA00022741"/>
    </source>
</evidence>
<evidence type="ECO:0000256" key="3">
    <source>
        <dbReference type="RuleBase" id="RU003322"/>
    </source>
</evidence>
<dbReference type="FunFam" id="2.60.34.10:FF:000014">
    <property type="entry name" value="Chaperone protein DnaK HSP70"/>
    <property type="match status" value="1"/>
</dbReference>
<dbReference type="OrthoDB" id="2401965at2759"/>
<evidence type="ECO:0000313" key="4">
    <source>
        <dbReference type="EMBL" id="ODV95188.1"/>
    </source>
</evidence>
<dbReference type="NCBIfam" id="NF001413">
    <property type="entry name" value="PRK00290.1"/>
    <property type="match status" value="1"/>
</dbReference>
<dbReference type="Gene3D" id="1.20.1270.10">
    <property type="match status" value="1"/>
</dbReference>
<organism evidence="4 5">
    <name type="scientific">Pachysolen tannophilus NRRL Y-2460</name>
    <dbReference type="NCBI Taxonomy" id="669874"/>
    <lineage>
        <taxon>Eukaryota</taxon>
        <taxon>Fungi</taxon>
        <taxon>Dikarya</taxon>
        <taxon>Ascomycota</taxon>
        <taxon>Saccharomycotina</taxon>
        <taxon>Pichiomycetes</taxon>
        <taxon>Pachysolenaceae</taxon>
        <taxon>Pachysolen</taxon>
    </lineage>
</organism>
<dbReference type="InterPro" id="IPR013126">
    <property type="entry name" value="Hsp_70_fam"/>
</dbReference>
<keyword evidence="2 3" id="KW-0067">ATP-binding</keyword>
<dbReference type="Pfam" id="PF00012">
    <property type="entry name" value="HSP70"/>
    <property type="match status" value="1"/>
</dbReference>
<accession>A0A1E4TU39</accession>
<dbReference type="PROSITE" id="PS01036">
    <property type="entry name" value="HSP70_3"/>
    <property type="match status" value="1"/>
</dbReference>
<comment type="similarity">
    <text evidence="3">Belongs to the heat shock protein 70 family.</text>
</comment>
<dbReference type="FunFam" id="3.30.30.30:FF:000003">
    <property type="entry name" value="Heat shock protein 9"/>
    <property type="match status" value="1"/>
</dbReference>
<dbReference type="PRINTS" id="PR00301">
    <property type="entry name" value="HEATSHOCK70"/>
</dbReference>
<protein>
    <recommendedName>
        <fullName evidence="6">Heat shock protein SSC1, mitochondrial</fullName>
    </recommendedName>
</protein>
<dbReference type="GO" id="GO:0044571">
    <property type="term" value="P:[2Fe-2S] cluster assembly"/>
    <property type="evidence" value="ECO:0007669"/>
    <property type="project" value="EnsemblFungi"/>
</dbReference>
<dbReference type="FunFam" id="3.30.420.40:FF:000004">
    <property type="entry name" value="Molecular chaperone DnaK"/>
    <property type="match status" value="1"/>
</dbReference>
<proteinExistence type="inferred from homology"/>
<evidence type="ECO:0000313" key="5">
    <source>
        <dbReference type="Proteomes" id="UP000094236"/>
    </source>
</evidence>
<dbReference type="AlphaFoldDB" id="A0A1E4TU39"/>
<dbReference type="Gene3D" id="3.90.640.10">
    <property type="entry name" value="Actin, Chain A, domain 4"/>
    <property type="match status" value="1"/>
</dbReference>
<dbReference type="PANTHER" id="PTHR19375">
    <property type="entry name" value="HEAT SHOCK PROTEIN 70KDA"/>
    <property type="match status" value="1"/>
</dbReference>
<dbReference type="Gene3D" id="3.30.420.40">
    <property type="match status" value="2"/>
</dbReference>
<dbReference type="SUPFAM" id="SSF100920">
    <property type="entry name" value="Heat shock protein 70kD (HSP70), peptide-binding domain"/>
    <property type="match status" value="1"/>
</dbReference>
<keyword evidence="5" id="KW-1185">Reference proteome</keyword>
<dbReference type="Proteomes" id="UP000094236">
    <property type="component" value="Unassembled WGS sequence"/>
</dbReference>
<evidence type="ECO:0000256" key="2">
    <source>
        <dbReference type="ARBA" id="ARBA00022840"/>
    </source>
</evidence>
<dbReference type="GO" id="GO:0005759">
    <property type="term" value="C:mitochondrial matrix"/>
    <property type="evidence" value="ECO:0007669"/>
    <property type="project" value="EnsemblFungi"/>
</dbReference>
<dbReference type="InterPro" id="IPR029048">
    <property type="entry name" value="HSP70_C_sf"/>
</dbReference>
<name>A0A1E4TU39_PACTA</name>
<dbReference type="InterPro" id="IPR018181">
    <property type="entry name" value="Heat_shock_70_CS"/>
</dbReference>
<dbReference type="PROSITE" id="PS00329">
    <property type="entry name" value="HSP70_2"/>
    <property type="match status" value="1"/>
</dbReference>
<dbReference type="Gene3D" id="3.30.30.30">
    <property type="match status" value="1"/>
</dbReference>
<dbReference type="PROSITE" id="PS00297">
    <property type="entry name" value="HSP70_1"/>
    <property type="match status" value="1"/>
</dbReference>
<dbReference type="GO" id="GO:0140662">
    <property type="term" value="F:ATP-dependent protein folding chaperone"/>
    <property type="evidence" value="ECO:0007669"/>
    <property type="project" value="InterPro"/>
</dbReference>
<dbReference type="EMBL" id="KV454014">
    <property type="protein sequence ID" value="ODV95188.1"/>
    <property type="molecule type" value="Genomic_DNA"/>
</dbReference>
<dbReference type="GO" id="GO:0016887">
    <property type="term" value="F:ATP hydrolysis activity"/>
    <property type="evidence" value="ECO:0007669"/>
    <property type="project" value="EnsemblFungi"/>
</dbReference>
<sequence>MRLSLCSSKRLAVKNGIFTKFTNFQRFQSSSQAKNEVVIGIDLGTTNSAVAIMEGKIPRIIENSEGARTTPSIVAFTKEKNLNNILVGNPAKRQAVINHENTFYATKRLIGRKFSDDEVQKDLSTVPYKIVEHDNGDAWLQTSFGTTHSPSEIGGLVLKEMKLIATKYLDRDITNAVVTVPAYFNDSQRQATKTAGEIVGLNVLRVINEPTAASLAYGLDKKNEGIVAVYDLGGGTFDISILDIEDGVFQVRSTNGDTHLGGEDFDNLVSNHILEIFKNKTGIDLKNDRLAIQRVRQAAEKAKIDLTHVKKTRIELPFLTKTESLALELTEDQLDEMSLPLIKRTIDPVRKALKDADLTKQDIDDVILVGGMTRMPKIIKTVENFFGKKPNTSVNPDEAVALGAAIQGAVLVGEVKNVLLLDVTPLTLGIETFGGIFSPLIPRNTTVPCKVKQLYSTAVDGQNAINVNVYQGERSLVQDNKLIGEFKLSDIPPMPKGAPKIEVSFEIDADGIIKVSARDQTSGKESSITVSGSTGLTEDEVKKMVNESKLNSTKDQARRNVFTKLNNLELICFDTEQALNQWGVFVTKEEKEGLLAHIQDLKKLISDARNDESFEDINLIEKAQEELKDKTLKVIEKAGVRSRDAKKNAK</sequence>
<gene>
    <name evidence="4" type="ORF">PACTADRAFT_42747</name>
</gene>
<dbReference type="SUPFAM" id="SSF53067">
    <property type="entry name" value="Actin-like ATPase domain"/>
    <property type="match status" value="2"/>
</dbReference>
<dbReference type="InterPro" id="IPR029047">
    <property type="entry name" value="HSP70_peptide-bd_sf"/>
</dbReference>